<reference evidence="2" key="2">
    <citation type="submission" date="2025-09" db="UniProtKB">
        <authorList>
            <consortium name="Ensembl"/>
        </authorList>
    </citation>
    <scope>IDENTIFICATION</scope>
</reference>
<dbReference type="GeneTree" id="ENSGT00940000155885"/>
<keyword evidence="1" id="KW-0812">Transmembrane</keyword>
<keyword evidence="1" id="KW-1133">Transmembrane helix</keyword>
<sequence>MERRWVFVLLSVMRVLVTSLSFSILTLVNALYKQGFYCGDDCIRYSYRPDTITRGLMARVITRATVILVWAWLCWKWVQLLRPTVQFPVAFALYQHRSDVLVGLLQGALMASLIVWYISDFFRVSPPQHSREEEKLEQKPSLSLTLTLGEADHNHSGYQVPSS</sequence>
<evidence type="ECO:0000313" key="2">
    <source>
        <dbReference type="Ensembl" id="ENSCWAP00000005916.1"/>
    </source>
</evidence>
<evidence type="ECO:0000256" key="1">
    <source>
        <dbReference type="SAM" id="Phobius"/>
    </source>
</evidence>
<protein>
    <submittedName>
        <fullName evidence="2">Uncharacterized protein</fullName>
    </submittedName>
</protein>
<dbReference type="AlphaFoldDB" id="A0A8C3VYB1"/>
<dbReference type="Proteomes" id="UP000694540">
    <property type="component" value="Unplaced"/>
</dbReference>
<feature type="transmembrane region" description="Helical" evidence="1">
    <location>
        <begin position="60"/>
        <end position="80"/>
    </location>
</feature>
<name>A0A8C3VYB1_9CETA</name>
<accession>A0A8C3VYB1</accession>
<feature type="transmembrane region" description="Helical" evidence="1">
    <location>
        <begin position="100"/>
        <end position="118"/>
    </location>
</feature>
<keyword evidence="1" id="KW-0472">Membrane</keyword>
<proteinExistence type="predicted"/>
<keyword evidence="3" id="KW-1185">Reference proteome</keyword>
<dbReference type="Ensembl" id="ENSCWAT00000006391.1">
    <property type="protein sequence ID" value="ENSCWAP00000005916.1"/>
    <property type="gene ID" value="ENSCWAG00000004563.1"/>
</dbReference>
<feature type="transmembrane region" description="Helical" evidence="1">
    <location>
        <begin position="6"/>
        <end position="28"/>
    </location>
</feature>
<organism evidence="2 3">
    <name type="scientific">Catagonus wagneri</name>
    <name type="common">Chacoan peccary</name>
    <dbReference type="NCBI Taxonomy" id="51154"/>
    <lineage>
        <taxon>Eukaryota</taxon>
        <taxon>Metazoa</taxon>
        <taxon>Chordata</taxon>
        <taxon>Craniata</taxon>
        <taxon>Vertebrata</taxon>
        <taxon>Euteleostomi</taxon>
        <taxon>Mammalia</taxon>
        <taxon>Eutheria</taxon>
        <taxon>Laurasiatheria</taxon>
        <taxon>Artiodactyla</taxon>
        <taxon>Suina</taxon>
        <taxon>Tayassuidae</taxon>
        <taxon>Catagonus</taxon>
    </lineage>
</organism>
<evidence type="ECO:0000313" key="3">
    <source>
        <dbReference type="Proteomes" id="UP000694540"/>
    </source>
</evidence>
<reference evidence="2" key="1">
    <citation type="submission" date="2025-08" db="UniProtKB">
        <authorList>
            <consortium name="Ensembl"/>
        </authorList>
    </citation>
    <scope>IDENTIFICATION</scope>
</reference>